<dbReference type="Pfam" id="PF12704">
    <property type="entry name" value="MacB_PCD"/>
    <property type="match status" value="1"/>
</dbReference>
<evidence type="ECO:0000256" key="7">
    <source>
        <dbReference type="SAM" id="Phobius"/>
    </source>
</evidence>
<dbReference type="EMBL" id="JEMC01002715">
    <property type="protein sequence ID" value="KYF85490.1"/>
    <property type="molecule type" value="Genomic_DNA"/>
</dbReference>
<dbReference type="Pfam" id="PF02687">
    <property type="entry name" value="FtsX"/>
    <property type="match status" value="1"/>
</dbReference>
<evidence type="ECO:0000256" key="3">
    <source>
        <dbReference type="ARBA" id="ARBA00022692"/>
    </source>
</evidence>
<reference evidence="10 11" key="1">
    <citation type="submission" date="2014-02" db="EMBL/GenBank/DDBJ databases">
        <title>The small core and large imbalanced accessory genome model reveals a collaborative survival strategy of Sorangium cellulosum strains in nature.</title>
        <authorList>
            <person name="Han K."/>
            <person name="Peng R."/>
            <person name="Blom J."/>
            <person name="Li Y.-Z."/>
        </authorList>
    </citation>
    <scope>NUCLEOTIDE SEQUENCE [LARGE SCALE GENOMIC DNA]</scope>
    <source>
        <strain evidence="10 11">So0149</strain>
    </source>
</reference>
<comment type="caution">
    <text evidence="10">The sequence shown here is derived from an EMBL/GenBank/DDBJ whole genome shotgun (WGS) entry which is preliminary data.</text>
</comment>
<evidence type="ECO:0008006" key="12">
    <source>
        <dbReference type="Google" id="ProtNLM"/>
    </source>
</evidence>
<comment type="similarity">
    <text evidence="6">Belongs to the ABC-4 integral membrane protein family.</text>
</comment>
<keyword evidence="3 7" id="KW-0812">Transmembrane</keyword>
<comment type="subcellular location">
    <subcellularLocation>
        <location evidence="1">Cell membrane</location>
        <topology evidence="1">Multi-pass membrane protein</topology>
    </subcellularLocation>
</comment>
<dbReference type="PANTHER" id="PTHR30572">
    <property type="entry name" value="MEMBRANE COMPONENT OF TRANSPORTER-RELATED"/>
    <property type="match status" value="1"/>
</dbReference>
<evidence type="ECO:0000313" key="10">
    <source>
        <dbReference type="EMBL" id="KYF85490.1"/>
    </source>
</evidence>
<keyword evidence="2" id="KW-1003">Cell membrane</keyword>
<feature type="domain" description="ABC3 transporter permease C-terminal" evidence="8">
    <location>
        <begin position="290"/>
        <end position="403"/>
    </location>
</feature>
<organism evidence="10 11">
    <name type="scientific">Sorangium cellulosum</name>
    <name type="common">Polyangium cellulosum</name>
    <dbReference type="NCBI Taxonomy" id="56"/>
    <lineage>
        <taxon>Bacteria</taxon>
        <taxon>Pseudomonadati</taxon>
        <taxon>Myxococcota</taxon>
        <taxon>Polyangia</taxon>
        <taxon>Polyangiales</taxon>
        <taxon>Polyangiaceae</taxon>
        <taxon>Sorangium</taxon>
    </lineage>
</organism>
<dbReference type="GO" id="GO:0005886">
    <property type="term" value="C:plasma membrane"/>
    <property type="evidence" value="ECO:0007669"/>
    <property type="project" value="UniProtKB-SubCell"/>
</dbReference>
<dbReference type="PANTHER" id="PTHR30572:SF4">
    <property type="entry name" value="ABC TRANSPORTER PERMEASE YTRF"/>
    <property type="match status" value="1"/>
</dbReference>
<dbReference type="GO" id="GO:0022857">
    <property type="term" value="F:transmembrane transporter activity"/>
    <property type="evidence" value="ECO:0007669"/>
    <property type="project" value="TreeGrafter"/>
</dbReference>
<protein>
    <recommendedName>
        <fullName evidence="12">Multidrug ABC transporter substrate-binding protein</fullName>
    </recommendedName>
</protein>
<feature type="transmembrane region" description="Helical" evidence="7">
    <location>
        <begin position="331"/>
        <end position="355"/>
    </location>
</feature>
<sequence>MRATLTRVLSAIVIAMRAVRRNKLRAGLTILGITIGVAAVVTVTALASGARANVNAQISNLGSNSLIVFARSARASGVRSTTGARLSELDGQALVRESTSIRIAAPFLRSSAQVIYEGQNASPTLVGTRLNYFEIRSWKVARGEPWSPASENLSEKVVVIGAQTARDLFGSLDPVGRMVRIGRHTYRVLGVLEEKGASPFGQSQDDIVLMPITTMRSHVVATRPGEVHAILLSSTSAETSERAKQQAEAILRQRHRIDEGEEDDFAVRSQAEFQAMQDAIFAALSALLVSIAAVSLVVGGIGVMNIMLVSVTERTREIGIRMAIGAREIDILLQFLLEALVLATLGGIVGSALGYGVILGFSSALDWPMRLEPTALGVALGVSTAIGIVFGFFPARRAARMDPVNALGRE</sequence>
<feature type="transmembrane region" description="Helical" evidence="7">
    <location>
        <begin position="279"/>
        <end position="310"/>
    </location>
</feature>
<feature type="transmembrane region" description="Helical" evidence="7">
    <location>
        <begin position="26"/>
        <end position="47"/>
    </location>
</feature>
<dbReference type="InterPro" id="IPR003838">
    <property type="entry name" value="ABC3_permease_C"/>
</dbReference>
<evidence type="ECO:0000256" key="5">
    <source>
        <dbReference type="ARBA" id="ARBA00023136"/>
    </source>
</evidence>
<evidence type="ECO:0000259" key="8">
    <source>
        <dbReference type="Pfam" id="PF02687"/>
    </source>
</evidence>
<evidence type="ECO:0000259" key="9">
    <source>
        <dbReference type="Pfam" id="PF12704"/>
    </source>
</evidence>
<keyword evidence="5 7" id="KW-0472">Membrane</keyword>
<dbReference type="Proteomes" id="UP000075515">
    <property type="component" value="Unassembled WGS sequence"/>
</dbReference>
<feature type="domain" description="MacB-like periplasmic core" evidence="9">
    <location>
        <begin position="27"/>
        <end position="249"/>
    </location>
</feature>
<name>A0A150RZC8_SORCE</name>
<dbReference type="InterPro" id="IPR025857">
    <property type="entry name" value="MacB_PCD"/>
</dbReference>
<accession>A0A150RZC8</accession>
<evidence type="ECO:0000256" key="1">
    <source>
        <dbReference type="ARBA" id="ARBA00004651"/>
    </source>
</evidence>
<gene>
    <name evidence="10" type="ORF">BE18_36975</name>
</gene>
<feature type="transmembrane region" description="Helical" evidence="7">
    <location>
        <begin position="375"/>
        <end position="393"/>
    </location>
</feature>
<proteinExistence type="inferred from homology"/>
<evidence type="ECO:0000256" key="4">
    <source>
        <dbReference type="ARBA" id="ARBA00022989"/>
    </source>
</evidence>
<evidence type="ECO:0000313" key="11">
    <source>
        <dbReference type="Proteomes" id="UP000075515"/>
    </source>
</evidence>
<keyword evidence="4 7" id="KW-1133">Transmembrane helix</keyword>
<dbReference type="InterPro" id="IPR050250">
    <property type="entry name" value="Macrolide_Exporter_MacB"/>
</dbReference>
<evidence type="ECO:0000256" key="2">
    <source>
        <dbReference type="ARBA" id="ARBA00022475"/>
    </source>
</evidence>
<evidence type="ECO:0000256" key="6">
    <source>
        <dbReference type="ARBA" id="ARBA00038076"/>
    </source>
</evidence>
<dbReference type="AlphaFoldDB" id="A0A150RZC8"/>